<keyword evidence="5 13" id="KW-0489">Methyltransferase</keyword>
<evidence type="ECO:0000256" key="3">
    <source>
        <dbReference type="ARBA" id="ARBA00011918"/>
    </source>
</evidence>
<evidence type="ECO:0000256" key="4">
    <source>
        <dbReference type="ARBA" id="ARBA00015377"/>
    </source>
</evidence>
<dbReference type="Gene3D" id="1.10.10.10">
    <property type="entry name" value="Winged helix-like DNA-binding domain superfamily/Winged helix DNA-binding domain"/>
    <property type="match status" value="1"/>
</dbReference>
<comment type="similarity">
    <text evidence="2">Belongs to the MGMT family.</text>
</comment>
<organism evidence="13 14">
    <name type="scientific">Thecamonas trahens ATCC 50062</name>
    <dbReference type="NCBI Taxonomy" id="461836"/>
    <lineage>
        <taxon>Eukaryota</taxon>
        <taxon>Apusozoa</taxon>
        <taxon>Apusomonadida</taxon>
        <taxon>Apusomonadidae</taxon>
        <taxon>Thecamonas</taxon>
    </lineage>
</organism>
<comment type="catalytic activity">
    <reaction evidence="11">
        <text>a 6-O-methyl-2'-deoxyguanosine in DNA + L-cysteinyl-[protein] = S-methyl-L-cysteinyl-[protein] + a 2'-deoxyguanosine in DNA</text>
        <dbReference type="Rhea" id="RHEA:24000"/>
        <dbReference type="Rhea" id="RHEA-COMP:10131"/>
        <dbReference type="Rhea" id="RHEA-COMP:10132"/>
        <dbReference type="Rhea" id="RHEA-COMP:11367"/>
        <dbReference type="Rhea" id="RHEA-COMP:11368"/>
        <dbReference type="ChEBI" id="CHEBI:29950"/>
        <dbReference type="ChEBI" id="CHEBI:82612"/>
        <dbReference type="ChEBI" id="CHEBI:85445"/>
        <dbReference type="ChEBI" id="CHEBI:85448"/>
        <dbReference type="EC" id="2.1.1.63"/>
    </reaction>
</comment>
<dbReference type="EC" id="2.1.1.63" evidence="3"/>
<dbReference type="OrthoDB" id="1907495at2759"/>
<evidence type="ECO:0000259" key="12">
    <source>
        <dbReference type="Pfam" id="PF01035"/>
    </source>
</evidence>
<keyword evidence="7" id="KW-0227">DNA damage</keyword>
<evidence type="ECO:0000256" key="7">
    <source>
        <dbReference type="ARBA" id="ARBA00022763"/>
    </source>
</evidence>
<evidence type="ECO:0000256" key="10">
    <source>
        <dbReference type="ARBA" id="ARBA00031621"/>
    </source>
</evidence>
<evidence type="ECO:0000256" key="1">
    <source>
        <dbReference type="ARBA" id="ARBA00001286"/>
    </source>
</evidence>
<evidence type="ECO:0000256" key="11">
    <source>
        <dbReference type="ARBA" id="ARBA00049348"/>
    </source>
</evidence>
<dbReference type="GO" id="GO:0032259">
    <property type="term" value="P:methylation"/>
    <property type="evidence" value="ECO:0007669"/>
    <property type="project" value="UniProtKB-KW"/>
</dbReference>
<dbReference type="CDD" id="cd06445">
    <property type="entry name" value="ATase"/>
    <property type="match status" value="1"/>
</dbReference>
<dbReference type="PROSITE" id="PS00374">
    <property type="entry name" value="MGMT"/>
    <property type="match status" value="1"/>
</dbReference>
<dbReference type="STRING" id="461836.A0A0L0D4Q4"/>
<dbReference type="NCBIfam" id="TIGR00589">
    <property type="entry name" value="ogt"/>
    <property type="match status" value="1"/>
</dbReference>
<dbReference type="EMBL" id="GL349442">
    <property type="protein sequence ID" value="KNC46288.1"/>
    <property type="molecule type" value="Genomic_DNA"/>
</dbReference>
<dbReference type="eggNOG" id="ENOG502S8GR">
    <property type="taxonomic scope" value="Eukaryota"/>
</dbReference>
<dbReference type="PANTHER" id="PTHR10815:SF13">
    <property type="entry name" value="METHYLATED-DNA--PROTEIN-CYSTEINE METHYLTRANSFERASE"/>
    <property type="match status" value="1"/>
</dbReference>
<evidence type="ECO:0000256" key="6">
    <source>
        <dbReference type="ARBA" id="ARBA00022679"/>
    </source>
</evidence>
<evidence type="ECO:0000256" key="9">
    <source>
        <dbReference type="ARBA" id="ARBA00030795"/>
    </source>
</evidence>
<evidence type="ECO:0000256" key="2">
    <source>
        <dbReference type="ARBA" id="ARBA00008711"/>
    </source>
</evidence>
<keyword evidence="6 13" id="KW-0808">Transferase</keyword>
<evidence type="ECO:0000256" key="8">
    <source>
        <dbReference type="ARBA" id="ARBA00023204"/>
    </source>
</evidence>
<protein>
    <recommendedName>
        <fullName evidence="4">Methylated-DNA--protein-cysteine methyltransferase</fullName>
        <ecNumber evidence="3">2.1.1.63</ecNumber>
    </recommendedName>
    <alternativeName>
        <fullName evidence="9">6-O-methylguanine-DNA methyltransferase</fullName>
    </alternativeName>
    <alternativeName>
        <fullName evidence="10">O-6-methylguanine-DNA-alkyltransferase</fullName>
    </alternativeName>
</protein>
<evidence type="ECO:0000313" key="13">
    <source>
        <dbReference type="EMBL" id="KNC46288.1"/>
    </source>
</evidence>
<dbReference type="InterPro" id="IPR036388">
    <property type="entry name" value="WH-like_DNA-bd_sf"/>
</dbReference>
<dbReference type="InterPro" id="IPR014048">
    <property type="entry name" value="MethylDNA_cys_MeTrfase_DNA-bd"/>
</dbReference>
<dbReference type="AlphaFoldDB" id="A0A0L0D4Q4"/>
<dbReference type="InterPro" id="IPR036217">
    <property type="entry name" value="MethylDNA_cys_MeTrfase_DNAb"/>
</dbReference>
<dbReference type="Pfam" id="PF01035">
    <property type="entry name" value="DNA_binding_1"/>
    <property type="match status" value="1"/>
</dbReference>
<dbReference type="GO" id="GO:0003908">
    <property type="term" value="F:methylated-DNA-[protein]-cysteine S-methyltransferase activity"/>
    <property type="evidence" value="ECO:0007669"/>
    <property type="project" value="UniProtKB-EC"/>
</dbReference>
<evidence type="ECO:0000256" key="5">
    <source>
        <dbReference type="ARBA" id="ARBA00022603"/>
    </source>
</evidence>
<gene>
    <name evidence="13" type="ORF">AMSG_02741</name>
</gene>
<dbReference type="RefSeq" id="XP_013760582.1">
    <property type="nucleotide sequence ID" value="XM_013905128.1"/>
</dbReference>
<dbReference type="GeneID" id="25562394"/>
<dbReference type="SUPFAM" id="SSF46767">
    <property type="entry name" value="Methylated DNA-protein cysteine methyltransferase, C-terminal domain"/>
    <property type="match status" value="1"/>
</dbReference>
<dbReference type="GO" id="GO:0006281">
    <property type="term" value="P:DNA repair"/>
    <property type="evidence" value="ECO:0007669"/>
    <property type="project" value="UniProtKB-KW"/>
</dbReference>
<sequence>MGGFQDEWIEPGVAVDARKVKMMRLALGGPAEGWNPRPDVTPFRSKVLALCAQVPPGQVTTYKAIATALGSAPRAVGGALKRNPYAPLPVPCHRVVAASLGIGGFAGSDSASDVRILLKRAILRAEGVVFDEATGKVKPTNAVGSATVFTDFDTSDETALLRFAASSLAP</sequence>
<proteinExistence type="inferred from homology"/>
<reference evidence="13 14" key="1">
    <citation type="submission" date="2010-05" db="EMBL/GenBank/DDBJ databases">
        <title>The Genome Sequence of Thecamonas trahens ATCC 50062.</title>
        <authorList>
            <consortium name="The Broad Institute Genome Sequencing Platform"/>
            <person name="Russ C."/>
            <person name="Cuomo C."/>
            <person name="Shea T."/>
            <person name="Young S.K."/>
            <person name="Zeng Q."/>
            <person name="Koehrsen M."/>
            <person name="Haas B."/>
            <person name="Borodovsky M."/>
            <person name="Guigo R."/>
            <person name="Alvarado L."/>
            <person name="Berlin A."/>
            <person name="Bochicchio J."/>
            <person name="Borenstein D."/>
            <person name="Chapman S."/>
            <person name="Chen Z."/>
            <person name="Freedman E."/>
            <person name="Gellesch M."/>
            <person name="Goldberg J."/>
            <person name="Griggs A."/>
            <person name="Gujja S."/>
            <person name="Heilman E."/>
            <person name="Heiman D."/>
            <person name="Hepburn T."/>
            <person name="Howarth C."/>
            <person name="Jen D."/>
            <person name="Larson L."/>
            <person name="Mehta T."/>
            <person name="Park D."/>
            <person name="Pearson M."/>
            <person name="Roberts A."/>
            <person name="Saif S."/>
            <person name="Shenoy N."/>
            <person name="Sisk P."/>
            <person name="Stolte C."/>
            <person name="Sykes S."/>
            <person name="Thomson T."/>
            <person name="Walk T."/>
            <person name="White J."/>
            <person name="Yandava C."/>
            <person name="Burger G."/>
            <person name="Gray M.W."/>
            <person name="Holland P.W.H."/>
            <person name="King N."/>
            <person name="Lang F.B.F."/>
            <person name="Roger A.J."/>
            <person name="Ruiz-Trillo I."/>
            <person name="Lander E."/>
            <person name="Nusbaum C."/>
        </authorList>
    </citation>
    <scope>NUCLEOTIDE SEQUENCE [LARGE SCALE GENOMIC DNA]</scope>
    <source>
        <strain evidence="13 14">ATCC 50062</strain>
    </source>
</reference>
<name>A0A0L0D4Q4_THETB</name>
<comment type="catalytic activity">
    <reaction evidence="1">
        <text>a 4-O-methyl-thymidine in DNA + L-cysteinyl-[protein] = a thymidine in DNA + S-methyl-L-cysteinyl-[protein]</text>
        <dbReference type="Rhea" id="RHEA:53428"/>
        <dbReference type="Rhea" id="RHEA-COMP:10131"/>
        <dbReference type="Rhea" id="RHEA-COMP:10132"/>
        <dbReference type="Rhea" id="RHEA-COMP:13555"/>
        <dbReference type="Rhea" id="RHEA-COMP:13556"/>
        <dbReference type="ChEBI" id="CHEBI:29950"/>
        <dbReference type="ChEBI" id="CHEBI:82612"/>
        <dbReference type="ChEBI" id="CHEBI:137386"/>
        <dbReference type="ChEBI" id="CHEBI:137387"/>
        <dbReference type="EC" id="2.1.1.63"/>
    </reaction>
</comment>
<dbReference type="InterPro" id="IPR001497">
    <property type="entry name" value="MethylDNA_cys_MeTrfase_AS"/>
</dbReference>
<accession>A0A0L0D4Q4</accession>
<dbReference type="Proteomes" id="UP000054408">
    <property type="component" value="Unassembled WGS sequence"/>
</dbReference>
<feature type="domain" description="Methylated-DNA-[protein]-cysteine S-methyltransferase DNA binding" evidence="12">
    <location>
        <begin position="42"/>
        <end position="128"/>
    </location>
</feature>
<keyword evidence="14" id="KW-1185">Reference proteome</keyword>
<keyword evidence="8" id="KW-0234">DNA repair</keyword>
<evidence type="ECO:0000313" key="14">
    <source>
        <dbReference type="Proteomes" id="UP000054408"/>
    </source>
</evidence>
<dbReference type="PANTHER" id="PTHR10815">
    <property type="entry name" value="METHYLATED-DNA--PROTEIN-CYSTEINE METHYLTRANSFERASE"/>
    <property type="match status" value="1"/>
</dbReference>